<comment type="caution">
    <text evidence="1">The sequence shown here is derived from an EMBL/GenBank/DDBJ whole genome shotgun (WGS) entry which is preliminary data.</text>
</comment>
<accession>A0A1G2T041</accession>
<name>A0A1G2T041_9BACT</name>
<dbReference type="Proteomes" id="UP000178107">
    <property type="component" value="Unassembled WGS sequence"/>
</dbReference>
<dbReference type="AlphaFoldDB" id="A0A1G2T041"/>
<gene>
    <name evidence="1" type="ORF">A2838_03005</name>
</gene>
<reference evidence="1 2" key="1">
    <citation type="journal article" date="2016" name="Nat. Commun.">
        <title>Thousands of microbial genomes shed light on interconnected biogeochemical processes in an aquifer system.</title>
        <authorList>
            <person name="Anantharaman K."/>
            <person name="Brown C.T."/>
            <person name="Hug L.A."/>
            <person name="Sharon I."/>
            <person name="Castelle C.J."/>
            <person name="Probst A.J."/>
            <person name="Thomas B.C."/>
            <person name="Singh A."/>
            <person name="Wilkins M.J."/>
            <person name="Karaoz U."/>
            <person name="Brodie E.L."/>
            <person name="Williams K.H."/>
            <person name="Hubbard S.S."/>
            <person name="Banfield J.F."/>
        </authorList>
    </citation>
    <scope>NUCLEOTIDE SEQUENCE [LARGE SCALE GENOMIC DNA]</scope>
</reference>
<protein>
    <submittedName>
        <fullName evidence="1">Uncharacterized protein</fullName>
    </submittedName>
</protein>
<proteinExistence type="predicted"/>
<organism evidence="1 2">
    <name type="scientific">Candidatus Zambryskibacteria bacterium RIFCSPHIGHO2_01_FULL_46_25</name>
    <dbReference type="NCBI Taxonomy" id="1802738"/>
    <lineage>
        <taxon>Bacteria</taxon>
        <taxon>Candidatus Zambryskiibacteriota</taxon>
    </lineage>
</organism>
<evidence type="ECO:0000313" key="2">
    <source>
        <dbReference type="Proteomes" id="UP000178107"/>
    </source>
</evidence>
<sequence length="90" mass="10224">MARRWSMPKPESKVGEDELKSWAIAVSELNVSASSAYMKELVEEGEKYLACLRKEAGSDDLRVKSIEARLAKAEEILRQRLLIESRQSQV</sequence>
<dbReference type="EMBL" id="MHVH01000003">
    <property type="protein sequence ID" value="OHA90660.1"/>
    <property type="molecule type" value="Genomic_DNA"/>
</dbReference>
<evidence type="ECO:0000313" key="1">
    <source>
        <dbReference type="EMBL" id="OHA90660.1"/>
    </source>
</evidence>